<dbReference type="Proteomes" id="UP000429181">
    <property type="component" value="Chromosome 28"/>
</dbReference>
<reference evidence="1 2" key="1">
    <citation type="submission" date="2018-11" db="EMBL/GenBank/DDBJ databases">
        <title>Haplotype-resolved cattle genomes.</title>
        <authorList>
            <person name="Low W.Y."/>
            <person name="Tearle R."/>
            <person name="Bickhart D.M."/>
            <person name="Rosen B.D."/>
            <person name="Koren S."/>
            <person name="Rhie A."/>
            <person name="Hiendleder S."/>
            <person name="Phillippy A.M."/>
            <person name="Smith T.P.L."/>
            <person name="Williams J.L."/>
        </authorList>
    </citation>
    <scope>NUCLEOTIDE SEQUENCE [LARGE SCALE GENOMIC DNA]</scope>
</reference>
<accession>A0A4W2HW75</accession>
<sequence length="104" mass="12204">RNVRKESLFCYYLLNLTLQRQKPSLKRLLQRREKRDPKTKEEKLTVVRKGITLKKMEMPSQTTHRKTKVLGIPNSVFNSVSYILRSGILDCMVIAFPILEQIPC</sequence>
<dbReference type="AlphaFoldDB" id="A0A4W2HW75"/>
<protein>
    <submittedName>
        <fullName evidence="1">Uncharacterized protein</fullName>
    </submittedName>
</protein>
<organism evidence="1 2">
    <name type="scientific">Bos indicus x Bos taurus</name>
    <name type="common">Hybrid cattle</name>
    <dbReference type="NCBI Taxonomy" id="30522"/>
    <lineage>
        <taxon>Eukaryota</taxon>
        <taxon>Metazoa</taxon>
        <taxon>Chordata</taxon>
        <taxon>Craniata</taxon>
        <taxon>Vertebrata</taxon>
        <taxon>Euteleostomi</taxon>
        <taxon>Mammalia</taxon>
        <taxon>Eutheria</taxon>
        <taxon>Laurasiatheria</taxon>
        <taxon>Artiodactyla</taxon>
        <taxon>Ruminantia</taxon>
        <taxon>Pecora</taxon>
        <taxon>Bovidae</taxon>
        <taxon>Bovinae</taxon>
        <taxon>Bos</taxon>
    </lineage>
</organism>
<dbReference type="Ensembl" id="ENSBIXT00005022459.1">
    <property type="protein sequence ID" value="ENSBIXP00005035781.1"/>
    <property type="gene ID" value="ENSBIXG00005002767.1"/>
</dbReference>
<proteinExistence type="predicted"/>
<evidence type="ECO:0000313" key="2">
    <source>
        <dbReference type="Proteomes" id="UP000429181"/>
    </source>
</evidence>
<evidence type="ECO:0000313" key="1">
    <source>
        <dbReference type="Ensembl" id="ENSBIXP00005035781.1"/>
    </source>
</evidence>
<reference evidence="1" key="2">
    <citation type="submission" date="2025-08" db="UniProtKB">
        <authorList>
            <consortium name="Ensembl"/>
        </authorList>
    </citation>
    <scope>IDENTIFICATION</scope>
</reference>
<name>A0A4W2HW75_BOBOX</name>
<dbReference type="GeneTree" id="ENSGT00940000167837"/>